<feature type="transmembrane region" description="Helical" evidence="1">
    <location>
        <begin position="41"/>
        <end position="62"/>
    </location>
</feature>
<keyword evidence="1" id="KW-0472">Membrane</keyword>
<evidence type="ECO:0000313" key="2">
    <source>
        <dbReference type="EMBL" id="KKN44826.1"/>
    </source>
</evidence>
<sequence length="63" mass="7187">MAGVVAVKSAIKEVFDEIIKDVLIEVLVEKIFDIIGWSEDLAMWVSALGTFFLNFFFLNYNLL</sequence>
<keyword evidence="1" id="KW-0812">Transmembrane</keyword>
<evidence type="ECO:0000256" key="1">
    <source>
        <dbReference type="SAM" id="Phobius"/>
    </source>
</evidence>
<dbReference type="AlphaFoldDB" id="A0A0F9T781"/>
<protein>
    <submittedName>
        <fullName evidence="2">Uncharacterized protein</fullName>
    </submittedName>
</protein>
<reference evidence="2" key="1">
    <citation type="journal article" date="2015" name="Nature">
        <title>Complex archaea that bridge the gap between prokaryotes and eukaryotes.</title>
        <authorList>
            <person name="Spang A."/>
            <person name="Saw J.H."/>
            <person name="Jorgensen S.L."/>
            <person name="Zaremba-Niedzwiedzka K."/>
            <person name="Martijn J."/>
            <person name="Lind A.E."/>
            <person name="van Eijk R."/>
            <person name="Schleper C."/>
            <person name="Guy L."/>
            <person name="Ettema T.J."/>
        </authorList>
    </citation>
    <scope>NUCLEOTIDE SEQUENCE</scope>
</reference>
<dbReference type="EMBL" id="LAZR01001427">
    <property type="protein sequence ID" value="KKN44826.1"/>
    <property type="molecule type" value="Genomic_DNA"/>
</dbReference>
<keyword evidence="1" id="KW-1133">Transmembrane helix</keyword>
<comment type="caution">
    <text evidence="2">The sequence shown here is derived from an EMBL/GenBank/DDBJ whole genome shotgun (WGS) entry which is preliminary data.</text>
</comment>
<gene>
    <name evidence="2" type="ORF">LCGC14_0689340</name>
</gene>
<accession>A0A0F9T781</accession>
<organism evidence="2">
    <name type="scientific">marine sediment metagenome</name>
    <dbReference type="NCBI Taxonomy" id="412755"/>
    <lineage>
        <taxon>unclassified sequences</taxon>
        <taxon>metagenomes</taxon>
        <taxon>ecological metagenomes</taxon>
    </lineage>
</organism>
<name>A0A0F9T781_9ZZZZ</name>
<proteinExistence type="predicted"/>